<reference evidence="1" key="1">
    <citation type="submission" date="2021-02" db="EMBL/GenBank/DDBJ databases">
        <title>Comparative genomics reveals that relaxation of natural selection precedes convergent phenotypic evolution of cavefish.</title>
        <authorList>
            <person name="Peng Z."/>
        </authorList>
    </citation>
    <scope>NUCLEOTIDE SEQUENCE</scope>
    <source>
        <tissue evidence="1">Muscle</tissue>
    </source>
</reference>
<dbReference type="AlphaFoldDB" id="A0A9W7X5F3"/>
<keyword evidence="1" id="KW-0675">Receptor</keyword>
<name>A0A9W7X5F3_TRIRA</name>
<evidence type="ECO:0000313" key="2">
    <source>
        <dbReference type="Proteomes" id="UP001059041"/>
    </source>
</evidence>
<sequence>MDGYGLSEDEIFSPFLLNFTWENSNEQITAVNLHAVFLQPFSSEDAPVEVLTFLDDLDAS</sequence>
<protein>
    <submittedName>
        <fullName evidence="1">Peroxisome proliferator-activated receptor gamma coactivator 1-alpha</fullName>
    </submittedName>
</protein>
<gene>
    <name evidence="1" type="ORF">IRJ41_005779</name>
</gene>
<proteinExistence type="predicted"/>
<dbReference type="Proteomes" id="UP001059041">
    <property type="component" value="Linkage Group LG1"/>
</dbReference>
<keyword evidence="2" id="KW-1185">Reference proteome</keyword>
<accession>A0A9W7X5F3</accession>
<comment type="caution">
    <text evidence="1">The sequence shown here is derived from an EMBL/GenBank/DDBJ whole genome shotgun (WGS) entry which is preliminary data.</text>
</comment>
<evidence type="ECO:0000313" key="1">
    <source>
        <dbReference type="EMBL" id="KAI7813993.1"/>
    </source>
</evidence>
<organism evidence="1 2">
    <name type="scientific">Triplophysa rosa</name>
    <name type="common">Cave loach</name>
    <dbReference type="NCBI Taxonomy" id="992332"/>
    <lineage>
        <taxon>Eukaryota</taxon>
        <taxon>Metazoa</taxon>
        <taxon>Chordata</taxon>
        <taxon>Craniata</taxon>
        <taxon>Vertebrata</taxon>
        <taxon>Euteleostomi</taxon>
        <taxon>Actinopterygii</taxon>
        <taxon>Neopterygii</taxon>
        <taxon>Teleostei</taxon>
        <taxon>Ostariophysi</taxon>
        <taxon>Cypriniformes</taxon>
        <taxon>Nemacheilidae</taxon>
        <taxon>Triplophysa</taxon>
    </lineage>
</organism>
<dbReference type="EMBL" id="JAFHDT010000001">
    <property type="protein sequence ID" value="KAI7813993.1"/>
    <property type="molecule type" value="Genomic_DNA"/>
</dbReference>
<feature type="non-terminal residue" evidence="1">
    <location>
        <position position="1"/>
    </location>
</feature>